<feature type="domain" description="AAA+ ATPase" evidence="2">
    <location>
        <begin position="1282"/>
        <end position="1431"/>
    </location>
</feature>
<sequence length="1792" mass="203736">MEVNSADQQLAQAVSQDGAYDILRKRLEEQAEQLKQKSASLNQQRINTFGQTQLEVIGRTRARTENNCVARDIVRIGKKLLFGYNVYIGLKQETSIEDVFALYQLKEENNEFQLEEVPIKGSFLDDTKFQEDFNELYTYYKQATLIQLRVSESSLLAAFQIGKKITDIRVFRWQITKDHIQYVDNRGERDFTLPPSHDFEWTKTGREDHVLGDHPHINILNKLFVETINGDLTVKIEDNTDTGQGIYSEPVEDKHQSLDDAEVYFAELGQLILLKIKPYREQQWRYLVYNALLDTVIRIDQIGLSCLQLPEDHGIIYPGGYYLPGGEHKTFSSINTDNLEYKRTIKAPNGEDVLYVFYEAEEGRFVLCSYNLIQKELANPIECHGYGLYPDGKMVIFTTASTEPTRIHPMQVWQTPYSSDEHAAAQETAGGFLATIGNAELVRAVSDIFSISKAVLHLSPSTNVYEGLIAQCKVLFDNYYWLDEAAVDHLAKDIHTIVETAEMVLDEFEKVQHIQKTAKKVLEEAETKQTELIRSLTPERWNSPDLFVNALDGLKKHKGHLLTIQDTRYINQTHLQGLNELLDSKLAEISQATVKFISSDQALTPYHEKITELDTKAGQAENVKTLQETLDTIEETASGLDLLTNMLSTLDVEDAPQRTEILETISEIYAKLNQTKARANNRLKELSSKESVAEFGAQFRLFSLSITNALSLTDTPERCDEELSKLAIQLEEIETQFAEHDQFLADILQKREELYDTFETRKQTLLEERQRRAQSLYDSAKRVLTGIERRSQTFNDTEQINTFFASDTMILKVHDLVKRLAELKESVKADELSASLKSIKDQALKTLRDKQDIYEESGQVIKLGKHKFSVNTQTLDTAILPRQDGLYLHLTGTNFYQPLVSEGLNQLKTYWQQSLVSENDRVYRAEYLAYQFLQAAELQQEGMSNEKLQKLLLNESDLLKAVRDFASPRYQEGYEKGVHDHDAVKIIQKYTSLKDTQQRLSYSARARAAAALFWVYGLDKEQQISLKSQGYTAKLLIENLNSNQAYLQAKNAIVEQLQQFNENQLLAFSDSEIDNAANYLIESLGDSDLKFTVSQQGVELAQQCMQFLEKINHRRQLLDTLAQLKNQLKEQWLLVNAWLEAYSQQQTTDYADIILADATSYILLEHDISFMTVAFQAEQQINDLLGDHPLINSSTLNFNLAEFNDRLTHFNLTDVPAFKRFGELRHQLMEEQRESLRLDEFKPKPLASFVRNKLINDVYFPIIGDNLAKQMGTIGDNKRTDLMGLLLLISPPGYGKTTLMEYVANRLGLIFMKINCPALGHNVLSLDPQEAPNATAAQELLKLNLALEMGNNVMLYLDDIQHTHPEFLQKFISLCDGTRRIEGVWQGKTKTYDMRGKKFCVIMAGNPYTESGEVFKIPDMLANRADIYNLGDVLSGSDQQFKLSYIENALTSNPVLAPLANRDMADIYKIIAMAQSKEQSSSELSYQYSSAELDEIVAVLQRLFKIQDVVLKVNQEYIRSAATADKYRTEPPFKLQGSYRNMNKMAEKVVAIMNEEELQSLIGDHYLGEAQTLTSGAEENLLKLGALRNSLSDTEKNRWQQIQEEFQRIQSLGGDDADSIMQMANQVVTINRNLQTINSTLASQQGTSTWLEQLTDQLQTVGQHLQQSSQQQDQSMAILNKQVNGLVTVLTQVGKQLTKVDSGAKLASGIQTLSQAITEKQANIQIVNQPSENLEDIIRTLAMTIETSFMPVVTSMNHKIGLDQNILRKVNELTHRLQRYQTPKPGSKTAKP</sequence>
<protein>
    <submittedName>
        <fullName evidence="3">DNA repair ATPase</fullName>
    </submittedName>
</protein>
<organism evidence="3 4">
    <name type="scientific">Spartinivicinus poritis</name>
    <dbReference type="NCBI Taxonomy" id="2994640"/>
    <lineage>
        <taxon>Bacteria</taxon>
        <taxon>Pseudomonadati</taxon>
        <taxon>Pseudomonadota</taxon>
        <taxon>Gammaproteobacteria</taxon>
        <taxon>Oceanospirillales</taxon>
        <taxon>Zooshikellaceae</taxon>
        <taxon>Spartinivicinus</taxon>
    </lineage>
</organism>
<dbReference type="InterPro" id="IPR057224">
    <property type="entry name" value="DUF7902"/>
</dbReference>
<keyword evidence="4" id="KW-1185">Reference proteome</keyword>
<gene>
    <name evidence="3" type="ORF">ORQ98_14820</name>
</gene>
<comment type="caution">
    <text evidence="3">The sequence shown here is derived from an EMBL/GenBank/DDBJ whole genome shotgun (WGS) entry which is preliminary data.</text>
</comment>
<dbReference type="Gene3D" id="3.40.50.300">
    <property type="entry name" value="P-loop containing nucleotide triphosphate hydrolases"/>
    <property type="match status" value="1"/>
</dbReference>
<feature type="coiled-coil region" evidence="1">
    <location>
        <begin position="20"/>
        <end position="47"/>
    </location>
</feature>
<evidence type="ECO:0000259" key="2">
    <source>
        <dbReference type="SMART" id="SM00382"/>
    </source>
</evidence>
<proteinExistence type="predicted"/>
<dbReference type="EMBL" id="JAPMOU010000018">
    <property type="protein sequence ID" value="MDE1463236.1"/>
    <property type="molecule type" value="Genomic_DNA"/>
</dbReference>
<dbReference type="Pfam" id="PF25472">
    <property type="entry name" value="DUF7902"/>
    <property type="match status" value="1"/>
</dbReference>
<dbReference type="Proteomes" id="UP001528823">
    <property type="component" value="Unassembled WGS sequence"/>
</dbReference>
<reference evidence="3 4" key="1">
    <citation type="submission" date="2022-11" db="EMBL/GenBank/DDBJ databases">
        <title>Spartinivicinus poritis sp. nov., isolated from scleractinian coral Porites lutea.</title>
        <authorList>
            <person name="Zhang G."/>
            <person name="Cai L."/>
            <person name="Wei Q."/>
        </authorList>
    </citation>
    <scope>NUCLEOTIDE SEQUENCE [LARGE SCALE GENOMIC DNA]</scope>
    <source>
        <strain evidence="3 4">A2-2</strain>
    </source>
</reference>
<keyword evidence="1" id="KW-0175">Coiled coil</keyword>
<feature type="coiled-coil region" evidence="1">
    <location>
        <begin position="662"/>
        <end position="689"/>
    </location>
</feature>
<evidence type="ECO:0000313" key="4">
    <source>
        <dbReference type="Proteomes" id="UP001528823"/>
    </source>
</evidence>
<dbReference type="SUPFAM" id="SSF52540">
    <property type="entry name" value="P-loop containing nucleoside triphosphate hydrolases"/>
    <property type="match status" value="1"/>
</dbReference>
<dbReference type="InterPro" id="IPR020958">
    <property type="entry name" value="DUF3686"/>
</dbReference>
<accession>A0ABT5UA28</accession>
<dbReference type="InterPro" id="IPR027417">
    <property type="entry name" value="P-loop_NTPase"/>
</dbReference>
<dbReference type="RefSeq" id="WP_274689577.1">
    <property type="nucleotide sequence ID" value="NZ_JAPMOU010000018.1"/>
</dbReference>
<dbReference type="SMART" id="SM00382">
    <property type="entry name" value="AAA"/>
    <property type="match status" value="1"/>
</dbReference>
<dbReference type="InterPro" id="IPR003959">
    <property type="entry name" value="ATPase_AAA_core"/>
</dbReference>
<dbReference type="Gene3D" id="1.20.58.60">
    <property type="match status" value="1"/>
</dbReference>
<dbReference type="Pfam" id="PF12458">
    <property type="entry name" value="DUF3686"/>
    <property type="match status" value="1"/>
</dbReference>
<evidence type="ECO:0000313" key="3">
    <source>
        <dbReference type="EMBL" id="MDE1463236.1"/>
    </source>
</evidence>
<name>A0ABT5UA28_9GAMM</name>
<dbReference type="Pfam" id="PF00004">
    <property type="entry name" value="AAA"/>
    <property type="match status" value="1"/>
</dbReference>
<dbReference type="InterPro" id="IPR003593">
    <property type="entry name" value="AAA+_ATPase"/>
</dbReference>
<evidence type="ECO:0000256" key="1">
    <source>
        <dbReference type="SAM" id="Coils"/>
    </source>
</evidence>